<organism evidence="2 3">
    <name type="scientific">Streptomyces pyxinae</name>
    <dbReference type="NCBI Taxonomy" id="2970734"/>
    <lineage>
        <taxon>Bacteria</taxon>
        <taxon>Bacillati</taxon>
        <taxon>Actinomycetota</taxon>
        <taxon>Actinomycetes</taxon>
        <taxon>Kitasatosporales</taxon>
        <taxon>Streptomycetaceae</taxon>
        <taxon>Streptomyces</taxon>
    </lineage>
</organism>
<feature type="region of interest" description="Disordered" evidence="1">
    <location>
        <begin position="97"/>
        <end position="125"/>
    </location>
</feature>
<evidence type="ECO:0000313" key="2">
    <source>
        <dbReference type="EMBL" id="MCS0637332.1"/>
    </source>
</evidence>
<proteinExistence type="predicted"/>
<dbReference type="RefSeq" id="WP_258788581.1">
    <property type="nucleotide sequence ID" value="NZ_JANUGQ010000013.1"/>
</dbReference>
<gene>
    <name evidence="2" type="ORF">NX801_17005</name>
</gene>
<reference evidence="2" key="1">
    <citation type="submission" date="2022-08" db="EMBL/GenBank/DDBJ databases">
        <authorList>
            <person name="Somphong A."/>
            <person name="Phongsopitanun W."/>
        </authorList>
    </citation>
    <scope>NUCLEOTIDE SEQUENCE</scope>
    <source>
        <strain evidence="2">LP05-1</strain>
    </source>
</reference>
<dbReference type="PANTHER" id="PTHR43383">
    <property type="entry name" value="NODULIN 6"/>
    <property type="match status" value="1"/>
</dbReference>
<evidence type="ECO:0000313" key="3">
    <source>
        <dbReference type="Proteomes" id="UP001431313"/>
    </source>
</evidence>
<protein>
    <submittedName>
        <fullName evidence="2">Amidohydrolase</fullName>
    </submittedName>
</protein>
<sequence>MIEIPPLVDQCGHGMDRADLGLGTFETLLGATAGPPAPGTTRFDSPAGTALRRWCPPLLDLEPHCAPARYLARRRELGALETERRLLAAAGTGEWLVDPAPEAAGGPGDSGTDPAAGPALSGGGPVHEVVRLERLAAQIADTSGTVDGLLVNLAEAVRGTAGTAVAFSAAAFGTGAGTGVPGAAPVPAPAADGPPPRHAVRAAAGAWLAGRDAERYATGTAPGPGRHGWPTGPVLLAHLHWLAVAAGRPLQLRLGGTDPTALAPFAAATAGLGADLVLLGCYPYHRQAALLADRFPQVYADVGTAPAGPAPGVAATVLAGVLETAPYGKVLWSSGARGLPELHLVAARAFREALGRLLTDRVSGGAWPAGDARRVAALVAAGNARRVYRLPAP</sequence>
<evidence type="ECO:0000256" key="1">
    <source>
        <dbReference type="SAM" id="MobiDB-lite"/>
    </source>
</evidence>
<dbReference type="Gene3D" id="3.20.20.140">
    <property type="entry name" value="Metal-dependent hydrolases"/>
    <property type="match status" value="1"/>
</dbReference>
<dbReference type="EMBL" id="JANUGQ010000013">
    <property type="protein sequence ID" value="MCS0637332.1"/>
    <property type="molecule type" value="Genomic_DNA"/>
</dbReference>
<name>A0ABT2CIT4_9ACTN</name>
<keyword evidence="3" id="KW-1185">Reference proteome</keyword>
<dbReference type="PANTHER" id="PTHR43383:SF2">
    <property type="entry name" value="AMIDOHYDROLASE 2 FAMILY PROTEIN"/>
    <property type="match status" value="1"/>
</dbReference>
<accession>A0ABT2CIT4</accession>
<comment type="caution">
    <text evidence="2">The sequence shown here is derived from an EMBL/GenBank/DDBJ whole genome shotgun (WGS) entry which is preliminary data.</text>
</comment>
<dbReference type="Proteomes" id="UP001431313">
    <property type="component" value="Unassembled WGS sequence"/>
</dbReference>